<evidence type="ECO:0000313" key="2">
    <source>
        <dbReference type="Proteomes" id="UP001057452"/>
    </source>
</evidence>
<reference evidence="1" key="1">
    <citation type="submission" date="2022-05" db="EMBL/GenBank/DDBJ databases">
        <title>Chromosome-level genome of Chaenocephalus aceratus.</title>
        <authorList>
            <person name="Park H."/>
        </authorList>
    </citation>
    <scope>NUCLEOTIDE SEQUENCE</scope>
    <source>
        <strain evidence="1">KU_202001</strain>
    </source>
</reference>
<protein>
    <submittedName>
        <fullName evidence="1">Uncharacterized protein</fullName>
    </submittedName>
</protein>
<evidence type="ECO:0000313" key="1">
    <source>
        <dbReference type="EMBL" id="KAI4829211.1"/>
    </source>
</evidence>
<gene>
    <name evidence="1" type="ORF">KUCAC02_023271</name>
</gene>
<proteinExistence type="predicted"/>
<accession>A0ACB9XQT6</accession>
<dbReference type="Proteomes" id="UP001057452">
    <property type="component" value="Chromosome 4"/>
</dbReference>
<dbReference type="EMBL" id="CM043788">
    <property type="protein sequence ID" value="KAI4829211.1"/>
    <property type="molecule type" value="Genomic_DNA"/>
</dbReference>
<organism evidence="1 2">
    <name type="scientific">Chaenocephalus aceratus</name>
    <name type="common">Blackfin icefish</name>
    <name type="synonym">Chaenichthys aceratus</name>
    <dbReference type="NCBI Taxonomy" id="36190"/>
    <lineage>
        <taxon>Eukaryota</taxon>
        <taxon>Metazoa</taxon>
        <taxon>Chordata</taxon>
        <taxon>Craniata</taxon>
        <taxon>Vertebrata</taxon>
        <taxon>Euteleostomi</taxon>
        <taxon>Actinopterygii</taxon>
        <taxon>Neopterygii</taxon>
        <taxon>Teleostei</taxon>
        <taxon>Neoteleostei</taxon>
        <taxon>Acanthomorphata</taxon>
        <taxon>Eupercaria</taxon>
        <taxon>Perciformes</taxon>
        <taxon>Notothenioidei</taxon>
        <taxon>Channichthyidae</taxon>
        <taxon>Chaenocephalus</taxon>
    </lineage>
</organism>
<keyword evidence="2" id="KW-1185">Reference proteome</keyword>
<comment type="caution">
    <text evidence="1">The sequence shown here is derived from an EMBL/GenBank/DDBJ whole genome shotgun (WGS) entry which is preliminary data.</text>
</comment>
<name>A0ACB9XQT6_CHAAC</name>
<sequence length="592" mass="68373">MRICVRALLLYIHEFAPLGTCEHECYFYIDQKSKKMKCVARESCVTFTFLLILERTCYYWRGLATIGEDLLHSLSRDDIKDLFPGPVNFLRRRAIWLVVNDEEKMETTAEILQPSPPRDSDRSNEEPNTSVFVTMSNPKYIVFTDSELELARRSYFEQKRLGNEHVPLSKELFCRLIRNTMTNMISITRASEDCRYPSKHEVNTMAKRLVEYYPMIKNISSKNDWEHVAKKLQKRLSNVRSPRKSKVPPSKKPRRDQQMDADISTSDYDGDSSASTIILERPPAPRLPAASPPARASTSSSTSPPARASIPAPPVPDQDNSDKASGSVDLFDSQKTQARHYRTLQEMYKSKRPNKAAVAHLMNLEFESRRRFITSEVLKEQDKPTKILEAYPCFRELDHVMDELQRIIQPKNSRYILEVKDRWTTFYSKVQFYGVMKKAMKPPKTLNGVEHATAVFTALPLLFPSNTVPPRKLGTSREALFHILTTSEDPETFLRQRSLSCPVVLVSEENCMIAVGSTPLTTFQKEQFDEGLLYLMAYYYYYYYYAMHLTYPKCISTLLSVLQTEILKDVIHEHDTTKSYKKAIGEWKAFIE</sequence>